<name>A0A9P8DQZ0_9HYPO</name>
<protein>
    <submittedName>
        <fullName evidence="1">Uncharacterized protein</fullName>
    </submittedName>
</protein>
<dbReference type="KEGG" id="fmu:J7337_000123"/>
<sequence length="64" mass="6987">MAGITINGDTINPAAVPGVSQTGERTNFILIQGRDVDLSLEQKLEPKMASMWKSSQMYIESFGL</sequence>
<evidence type="ECO:0000313" key="1">
    <source>
        <dbReference type="EMBL" id="KAG9506590.1"/>
    </source>
</evidence>
<dbReference type="AlphaFoldDB" id="A0A9P8DQZ0"/>
<comment type="caution">
    <text evidence="1">The sequence shown here is derived from an EMBL/GenBank/DDBJ whole genome shotgun (WGS) entry which is preliminary data.</text>
</comment>
<organism evidence="1 2">
    <name type="scientific">Fusarium musae</name>
    <dbReference type="NCBI Taxonomy" id="1042133"/>
    <lineage>
        <taxon>Eukaryota</taxon>
        <taxon>Fungi</taxon>
        <taxon>Dikarya</taxon>
        <taxon>Ascomycota</taxon>
        <taxon>Pezizomycotina</taxon>
        <taxon>Sordariomycetes</taxon>
        <taxon>Hypocreomycetidae</taxon>
        <taxon>Hypocreales</taxon>
        <taxon>Nectriaceae</taxon>
        <taxon>Fusarium</taxon>
    </lineage>
</organism>
<dbReference type="RefSeq" id="XP_044685589.1">
    <property type="nucleotide sequence ID" value="XM_044817887.1"/>
</dbReference>
<gene>
    <name evidence="1" type="ORF">J7337_000123</name>
</gene>
<keyword evidence="2" id="KW-1185">Reference proteome</keyword>
<accession>A0A9P8DQZ0</accession>
<dbReference type="Proteomes" id="UP000827133">
    <property type="component" value="Unassembled WGS sequence"/>
</dbReference>
<dbReference type="GeneID" id="68307980"/>
<proteinExistence type="predicted"/>
<evidence type="ECO:0000313" key="2">
    <source>
        <dbReference type="Proteomes" id="UP000827133"/>
    </source>
</evidence>
<dbReference type="EMBL" id="JAHBCI010000001">
    <property type="protein sequence ID" value="KAG9506590.1"/>
    <property type="molecule type" value="Genomic_DNA"/>
</dbReference>
<reference evidence="1" key="1">
    <citation type="journal article" date="2021" name="Mol. Plant Microbe Interact.">
        <title>Telomere to telomere genome assembly of Fusarium musae F31, causal agent of crown rot disease of banana.</title>
        <authorList>
            <person name="Degradi L."/>
            <person name="Tava V."/>
            <person name="Kunova A."/>
            <person name="Cortesi P."/>
            <person name="Saracchi M."/>
            <person name="Pasquali M."/>
        </authorList>
    </citation>
    <scope>NUCLEOTIDE SEQUENCE</scope>
    <source>
        <strain evidence="1">F31</strain>
    </source>
</reference>